<dbReference type="InterPro" id="IPR023214">
    <property type="entry name" value="HAD_sf"/>
</dbReference>
<feature type="active site" description="Nucleophile" evidence="11">
    <location>
        <position position="88"/>
    </location>
</feature>
<sequence length="293" mass="31395">MEAMLLSRQVAAGSFAIPRSRPSPFPAAGVLSLNLQNRHWRLPQCRHQCLSICASTTILASTTAPSPCPSPSQVTLEVWQDADAVCFDVDSTVCVDEGIDALGEFCGAGEAVAAWTSRAMGGSVPFEEALSARLSIFKPSLKDTETFIASNPPKISPGIEDLIKKLHSKGKTVYLISGGFRQMIAPVAKILNIPEENIFANRLLFDKNGDFAGFDTNEPTSKSGGKATAIAHLKQKFGYKKLVMIGDGATDLEARQPGGADIFICYGGVQFRAPVAAQADWCVLNFKDLIESL</sequence>
<dbReference type="OrthoDB" id="27226at2759"/>
<keyword evidence="9" id="KW-0718">Serine biosynthesis</keyword>
<dbReference type="Gene3D" id="1.10.150.210">
    <property type="entry name" value="Phosphoserine phosphatase, domain 2"/>
    <property type="match status" value="1"/>
</dbReference>
<name>A0A8T2SPM9_CERRI</name>
<evidence type="ECO:0000256" key="5">
    <source>
        <dbReference type="ARBA" id="ARBA00022605"/>
    </source>
</evidence>
<gene>
    <name evidence="12" type="ORF">KP509_18G051700</name>
</gene>
<evidence type="ECO:0000256" key="6">
    <source>
        <dbReference type="ARBA" id="ARBA00022723"/>
    </source>
</evidence>
<protein>
    <recommendedName>
        <fullName evidence="4">phosphoserine phosphatase</fullName>
        <ecNumber evidence="4">3.1.3.3</ecNumber>
    </recommendedName>
    <alternativeName>
        <fullName evidence="10">O-phosphoserine phosphohydrolase</fullName>
    </alternativeName>
</protein>
<dbReference type="FunFam" id="1.10.150.210:FF:000003">
    <property type="entry name" value="Phosphoserine phosphatase SerB"/>
    <property type="match status" value="1"/>
</dbReference>
<evidence type="ECO:0000256" key="4">
    <source>
        <dbReference type="ARBA" id="ARBA00012640"/>
    </source>
</evidence>
<dbReference type="GO" id="GO:0000287">
    <property type="term" value="F:magnesium ion binding"/>
    <property type="evidence" value="ECO:0007669"/>
    <property type="project" value="TreeGrafter"/>
</dbReference>
<feature type="active site" description="Proton donor" evidence="11">
    <location>
        <position position="90"/>
    </location>
</feature>
<comment type="cofactor">
    <cofactor evidence="1">
        <name>Mg(2+)</name>
        <dbReference type="ChEBI" id="CHEBI:18420"/>
    </cofactor>
</comment>
<keyword evidence="5" id="KW-0028">Amino-acid biosynthesis</keyword>
<organism evidence="12 13">
    <name type="scientific">Ceratopteris richardii</name>
    <name type="common">Triangle waterfern</name>
    <dbReference type="NCBI Taxonomy" id="49495"/>
    <lineage>
        <taxon>Eukaryota</taxon>
        <taxon>Viridiplantae</taxon>
        <taxon>Streptophyta</taxon>
        <taxon>Embryophyta</taxon>
        <taxon>Tracheophyta</taxon>
        <taxon>Polypodiopsida</taxon>
        <taxon>Polypodiidae</taxon>
        <taxon>Polypodiales</taxon>
        <taxon>Pteridineae</taxon>
        <taxon>Pteridaceae</taxon>
        <taxon>Parkerioideae</taxon>
        <taxon>Ceratopteris</taxon>
    </lineage>
</organism>
<evidence type="ECO:0000256" key="8">
    <source>
        <dbReference type="ARBA" id="ARBA00022842"/>
    </source>
</evidence>
<proteinExistence type="inferred from homology"/>
<comment type="caution">
    <text evidence="12">The sequence shown here is derived from an EMBL/GenBank/DDBJ whole genome shotgun (WGS) entry which is preliminary data.</text>
</comment>
<dbReference type="Proteomes" id="UP000825935">
    <property type="component" value="Chromosome 18"/>
</dbReference>
<dbReference type="PANTHER" id="PTHR43344">
    <property type="entry name" value="PHOSPHOSERINE PHOSPHATASE"/>
    <property type="match status" value="1"/>
</dbReference>
<dbReference type="CDD" id="cd04309">
    <property type="entry name" value="HAD_PSP_eu"/>
    <property type="match status" value="1"/>
</dbReference>
<comment type="similarity">
    <text evidence="3">Belongs to the HAD-like hydrolase superfamily. SerB family.</text>
</comment>
<evidence type="ECO:0000256" key="7">
    <source>
        <dbReference type="ARBA" id="ARBA00022801"/>
    </source>
</evidence>
<evidence type="ECO:0000256" key="2">
    <source>
        <dbReference type="ARBA" id="ARBA00005135"/>
    </source>
</evidence>
<dbReference type="EMBL" id="CM035423">
    <property type="protein sequence ID" value="KAH7365895.1"/>
    <property type="molecule type" value="Genomic_DNA"/>
</dbReference>
<evidence type="ECO:0000256" key="1">
    <source>
        <dbReference type="ARBA" id="ARBA00001946"/>
    </source>
</evidence>
<comment type="pathway">
    <text evidence="2">Amino-acid biosynthesis; L-serine biosynthesis; L-serine from 3-phospho-D-glycerate: step 3/3.</text>
</comment>
<dbReference type="OMA" id="ANYFIGF"/>
<dbReference type="NCBIfam" id="TIGR00338">
    <property type="entry name" value="serB"/>
    <property type="match status" value="1"/>
</dbReference>
<dbReference type="GO" id="GO:0036424">
    <property type="term" value="F:L-phosphoserine phosphatase activity"/>
    <property type="evidence" value="ECO:0007669"/>
    <property type="project" value="InterPro"/>
</dbReference>
<dbReference type="GO" id="GO:0006564">
    <property type="term" value="P:L-serine biosynthetic process"/>
    <property type="evidence" value="ECO:0007669"/>
    <property type="project" value="UniProtKB-KW"/>
</dbReference>
<dbReference type="Pfam" id="PF00702">
    <property type="entry name" value="Hydrolase"/>
    <property type="match status" value="1"/>
</dbReference>
<evidence type="ECO:0000256" key="9">
    <source>
        <dbReference type="ARBA" id="ARBA00023299"/>
    </source>
</evidence>
<evidence type="ECO:0000313" key="12">
    <source>
        <dbReference type="EMBL" id="KAH7365895.1"/>
    </source>
</evidence>
<evidence type="ECO:0000256" key="11">
    <source>
        <dbReference type="PIRSR" id="PIRSR604469-1"/>
    </source>
</evidence>
<evidence type="ECO:0000256" key="10">
    <source>
        <dbReference type="ARBA" id="ARBA00031693"/>
    </source>
</evidence>
<dbReference type="NCBIfam" id="TIGR01488">
    <property type="entry name" value="HAD-SF-IB"/>
    <property type="match status" value="1"/>
</dbReference>
<evidence type="ECO:0000313" key="13">
    <source>
        <dbReference type="Proteomes" id="UP000825935"/>
    </source>
</evidence>
<keyword evidence="6" id="KW-0479">Metal-binding</keyword>
<evidence type="ECO:0000256" key="3">
    <source>
        <dbReference type="ARBA" id="ARBA00009184"/>
    </source>
</evidence>
<dbReference type="InterPro" id="IPR036412">
    <property type="entry name" value="HAD-like_sf"/>
</dbReference>
<dbReference type="InterPro" id="IPR004469">
    <property type="entry name" value="PSP"/>
</dbReference>
<keyword evidence="7" id="KW-0378">Hydrolase</keyword>
<dbReference type="EC" id="3.1.3.3" evidence="4"/>
<dbReference type="PANTHER" id="PTHR43344:SF2">
    <property type="entry name" value="PHOSPHOSERINE PHOSPHATASE"/>
    <property type="match status" value="1"/>
</dbReference>
<dbReference type="Gene3D" id="3.40.50.1000">
    <property type="entry name" value="HAD superfamily/HAD-like"/>
    <property type="match status" value="1"/>
</dbReference>
<accession>A0A8T2SPM9</accession>
<dbReference type="InterPro" id="IPR050582">
    <property type="entry name" value="HAD-like_SerB"/>
</dbReference>
<keyword evidence="8" id="KW-0460">Magnesium</keyword>
<dbReference type="SUPFAM" id="SSF56784">
    <property type="entry name" value="HAD-like"/>
    <property type="match status" value="1"/>
</dbReference>
<dbReference type="AlphaFoldDB" id="A0A8T2SPM9"/>
<dbReference type="FunFam" id="3.40.50.1000:FF:000077">
    <property type="entry name" value="Phosphoserine phosphatase, chloroplastic"/>
    <property type="match status" value="1"/>
</dbReference>
<dbReference type="GO" id="GO:0009507">
    <property type="term" value="C:chloroplast"/>
    <property type="evidence" value="ECO:0007669"/>
    <property type="project" value="TreeGrafter"/>
</dbReference>
<keyword evidence="13" id="KW-1185">Reference proteome</keyword>
<reference evidence="12" key="1">
    <citation type="submission" date="2021-08" db="EMBL/GenBank/DDBJ databases">
        <title>WGS assembly of Ceratopteris richardii.</title>
        <authorList>
            <person name="Marchant D.B."/>
            <person name="Chen G."/>
            <person name="Jenkins J."/>
            <person name="Shu S."/>
            <person name="Leebens-Mack J."/>
            <person name="Grimwood J."/>
            <person name="Schmutz J."/>
            <person name="Soltis P."/>
            <person name="Soltis D."/>
            <person name="Chen Z.-H."/>
        </authorList>
    </citation>
    <scope>NUCLEOTIDE SEQUENCE</scope>
    <source>
        <strain evidence="12">Whitten #5841</strain>
        <tissue evidence="12">Leaf</tissue>
    </source>
</reference>